<dbReference type="InterPro" id="IPR000276">
    <property type="entry name" value="GPCR_Rhodpsn"/>
</dbReference>
<evidence type="ECO:0000313" key="13">
    <source>
        <dbReference type="EMBL" id="ELK13222.1"/>
    </source>
</evidence>
<feature type="transmembrane region" description="Helical" evidence="11">
    <location>
        <begin position="71"/>
        <end position="90"/>
    </location>
</feature>
<evidence type="ECO:0000313" key="14">
    <source>
        <dbReference type="Proteomes" id="UP000010552"/>
    </source>
</evidence>
<dbReference type="PRINTS" id="PR02108">
    <property type="entry name" value="MRGPCRFAMILY"/>
</dbReference>
<keyword evidence="6 11" id="KW-0472">Membrane</keyword>
<dbReference type="InterPro" id="IPR017452">
    <property type="entry name" value="GPCR_Rhodpsn_7TM"/>
</dbReference>
<organism evidence="13 14">
    <name type="scientific">Pteropus alecto</name>
    <name type="common">Black flying fox</name>
    <dbReference type="NCBI Taxonomy" id="9402"/>
    <lineage>
        <taxon>Eukaryota</taxon>
        <taxon>Metazoa</taxon>
        <taxon>Chordata</taxon>
        <taxon>Craniata</taxon>
        <taxon>Vertebrata</taxon>
        <taxon>Euteleostomi</taxon>
        <taxon>Mammalia</taxon>
        <taxon>Eutheria</taxon>
        <taxon>Laurasiatheria</taxon>
        <taxon>Chiroptera</taxon>
        <taxon>Yinpterochiroptera</taxon>
        <taxon>Pteropodoidea</taxon>
        <taxon>Pteropodidae</taxon>
        <taxon>Pteropodinae</taxon>
        <taxon>Pteropus</taxon>
    </lineage>
</organism>
<accession>L5KPI2</accession>
<feature type="transmembrane region" description="Helical" evidence="11">
    <location>
        <begin position="40"/>
        <end position="65"/>
    </location>
</feature>
<dbReference type="GO" id="GO:0004930">
    <property type="term" value="F:G protein-coupled receptor activity"/>
    <property type="evidence" value="ECO:0007669"/>
    <property type="project" value="UniProtKB-KW"/>
</dbReference>
<dbReference type="PANTHER" id="PTHR11334:SF32">
    <property type="entry name" value="MAS-RELATED G-PROTEIN COUPLED RECEPTOR MEMBER G"/>
    <property type="match status" value="1"/>
</dbReference>
<dbReference type="EMBL" id="KB030625">
    <property type="protein sequence ID" value="ELK13222.1"/>
    <property type="molecule type" value="Genomic_DNA"/>
</dbReference>
<dbReference type="InterPro" id="IPR027336">
    <property type="entry name" value="MRGPCRG"/>
</dbReference>
<evidence type="ECO:0000256" key="3">
    <source>
        <dbReference type="ARBA" id="ARBA00022692"/>
    </source>
</evidence>
<keyword evidence="14" id="KW-1185">Reference proteome</keyword>
<evidence type="ECO:0000256" key="1">
    <source>
        <dbReference type="ARBA" id="ARBA00004651"/>
    </source>
</evidence>
<gene>
    <name evidence="13" type="ORF">PAL_GLEAN10011222</name>
</gene>
<dbReference type="GO" id="GO:0005886">
    <property type="term" value="C:plasma membrane"/>
    <property type="evidence" value="ECO:0007669"/>
    <property type="project" value="UniProtKB-SubCell"/>
</dbReference>
<keyword evidence="8" id="KW-0807">Transducer</keyword>
<comment type="subcellular location">
    <subcellularLocation>
        <location evidence="1">Cell membrane</location>
        <topology evidence="1">Multi-pass membrane protein</topology>
    </subcellularLocation>
</comment>
<feature type="transmembrane region" description="Helical" evidence="11">
    <location>
        <begin position="187"/>
        <end position="209"/>
    </location>
</feature>
<dbReference type="Gene3D" id="1.20.1070.10">
    <property type="entry name" value="Rhodopsin 7-helix transmembrane proteins"/>
    <property type="match status" value="1"/>
</dbReference>
<keyword evidence="5" id="KW-0297">G-protein coupled receptor</keyword>
<name>L5KPI2_PTEAL</name>
<dbReference type="AlphaFoldDB" id="L5KPI2"/>
<feature type="domain" description="G-protein coupled receptors family 1 profile" evidence="12">
    <location>
        <begin position="20"/>
        <end position="241"/>
    </location>
</feature>
<dbReference type="Proteomes" id="UP000010552">
    <property type="component" value="Unassembled WGS sequence"/>
</dbReference>
<feature type="transmembrane region" description="Helical" evidence="11">
    <location>
        <begin position="221"/>
        <end position="242"/>
    </location>
</feature>
<comment type="similarity">
    <text evidence="9">Belongs to the G-protein coupled receptor 1 family. Mas subfamily.</text>
</comment>
<sequence length="294" mass="31732">MFASVAFYLGLAVSLGGLLGNGLVLWHLGFRIQRGPFSVYVLHLAAADFLFLCCHVAFSTVQAALGSRDTLHFAVTFVGFAAGLWLLAALSLERCLSEVFPACYWSCRPRWASGVVCGLLWVLTPPAVLLPAHTCSLLYAASRLLTCLRYHAASVAWLLCLACGACGAGLLLFLWVGCCSQRPRPRFYGAVLGPVLLLYFCGLPFILYWSLRPLFDQLLPVFPPLATLLACVHASSKPLIYFSAGRRPGKREPLQAVLQRALGDAAQLRAGGPSLPMGAHRPPLARPLQDHVGG</sequence>
<evidence type="ECO:0000256" key="9">
    <source>
        <dbReference type="ARBA" id="ARBA00061394"/>
    </source>
</evidence>
<reference evidence="14" key="1">
    <citation type="journal article" date="2013" name="Science">
        <title>Comparative analysis of bat genomes provides insight into the evolution of flight and immunity.</title>
        <authorList>
            <person name="Zhang G."/>
            <person name="Cowled C."/>
            <person name="Shi Z."/>
            <person name="Huang Z."/>
            <person name="Bishop-Lilly K.A."/>
            <person name="Fang X."/>
            <person name="Wynne J.W."/>
            <person name="Xiong Z."/>
            <person name="Baker M.L."/>
            <person name="Zhao W."/>
            <person name="Tachedjian M."/>
            <person name="Zhu Y."/>
            <person name="Zhou P."/>
            <person name="Jiang X."/>
            <person name="Ng J."/>
            <person name="Yang L."/>
            <person name="Wu L."/>
            <person name="Xiao J."/>
            <person name="Feng Y."/>
            <person name="Chen Y."/>
            <person name="Sun X."/>
            <person name="Zhang Y."/>
            <person name="Marsh G.A."/>
            <person name="Crameri G."/>
            <person name="Broder C.C."/>
            <person name="Frey K.G."/>
            <person name="Wang L.F."/>
            <person name="Wang J."/>
        </authorList>
    </citation>
    <scope>NUCLEOTIDE SEQUENCE [LARGE SCALE GENOMIC DNA]</scope>
</reference>
<dbReference type="SUPFAM" id="SSF81321">
    <property type="entry name" value="Family A G protein-coupled receptor-like"/>
    <property type="match status" value="1"/>
</dbReference>
<keyword evidence="3 11" id="KW-0812">Transmembrane</keyword>
<dbReference type="STRING" id="9402.L5KPI2"/>
<proteinExistence type="inferred from homology"/>
<feature type="region of interest" description="Disordered" evidence="10">
    <location>
        <begin position="273"/>
        <end position="294"/>
    </location>
</feature>
<dbReference type="FunFam" id="1.20.1070.10:FF:000193">
    <property type="entry name" value="Mas-related G-protein coupled receptor member E"/>
    <property type="match status" value="1"/>
</dbReference>
<evidence type="ECO:0000256" key="5">
    <source>
        <dbReference type="ARBA" id="ARBA00023040"/>
    </source>
</evidence>
<evidence type="ECO:0000256" key="2">
    <source>
        <dbReference type="ARBA" id="ARBA00022475"/>
    </source>
</evidence>
<keyword evidence="2" id="KW-1003">Cell membrane</keyword>
<feature type="transmembrane region" description="Helical" evidence="11">
    <location>
        <begin position="6"/>
        <end position="28"/>
    </location>
</feature>
<evidence type="ECO:0000256" key="11">
    <source>
        <dbReference type="SAM" id="Phobius"/>
    </source>
</evidence>
<evidence type="ECO:0000256" key="4">
    <source>
        <dbReference type="ARBA" id="ARBA00022989"/>
    </source>
</evidence>
<feature type="transmembrane region" description="Helical" evidence="11">
    <location>
        <begin position="111"/>
        <end position="130"/>
    </location>
</feature>
<protein>
    <submittedName>
        <fullName evidence="13">Mas-related G-protein coupled receptor member G</fullName>
    </submittedName>
</protein>
<evidence type="ECO:0000256" key="6">
    <source>
        <dbReference type="ARBA" id="ARBA00023136"/>
    </source>
</evidence>
<dbReference type="PANTHER" id="PTHR11334">
    <property type="entry name" value="MAS-RELATED G-PROTEIN COUPLED RECEPTOR"/>
    <property type="match status" value="1"/>
</dbReference>
<dbReference type="CDD" id="cd15111">
    <property type="entry name" value="7tmA_MrgprG"/>
    <property type="match status" value="1"/>
</dbReference>
<evidence type="ECO:0000259" key="12">
    <source>
        <dbReference type="PROSITE" id="PS50262"/>
    </source>
</evidence>
<dbReference type="PRINTS" id="PR00237">
    <property type="entry name" value="GPCRRHODOPSN"/>
</dbReference>
<evidence type="ECO:0000256" key="7">
    <source>
        <dbReference type="ARBA" id="ARBA00023170"/>
    </source>
</evidence>
<evidence type="ECO:0000256" key="8">
    <source>
        <dbReference type="ARBA" id="ARBA00023224"/>
    </source>
</evidence>
<keyword evidence="7 13" id="KW-0675">Receptor</keyword>
<dbReference type="PROSITE" id="PS50262">
    <property type="entry name" value="G_PROTEIN_RECEP_F1_2"/>
    <property type="match status" value="1"/>
</dbReference>
<keyword evidence="4 11" id="KW-1133">Transmembrane helix</keyword>
<evidence type="ECO:0000256" key="10">
    <source>
        <dbReference type="SAM" id="MobiDB-lite"/>
    </source>
</evidence>
<dbReference type="InterPro" id="IPR026234">
    <property type="entry name" value="MRGPCRFAMILY"/>
</dbReference>
<feature type="transmembrane region" description="Helical" evidence="11">
    <location>
        <begin position="150"/>
        <end position="175"/>
    </location>
</feature>
<dbReference type="eggNOG" id="ENOG502TKZP">
    <property type="taxonomic scope" value="Eukaryota"/>
</dbReference>
<dbReference type="InParanoid" id="L5KPI2"/>